<proteinExistence type="inferred from homology"/>
<protein>
    <submittedName>
        <fullName evidence="6">Methyl-accepting chemotaxis protein II</fullName>
    </submittedName>
</protein>
<feature type="transmembrane region" description="Helical" evidence="4">
    <location>
        <begin position="131"/>
        <end position="150"/>
    </location>
</feature>
<comment type="similarity">
    <text evidence="2">Belongs to the methyl-accepting chemotaxis (MCP) protein family.</text>
</comment>
<dbReference type="Proteomes" id="UP001248067">
    <property type="component" value="Unassembled WGS sequence"/>
</dbReference>
<feature type="transmembrane region" description="Helical" evidence="4">
    <location>
        <begin position="83"/>
        <end position="101"/>
    </location>
</feature>
<evidence type="ECO:0000256" key="3">
    <source>
        <dbReference type="PROSITE-ProRule" id="PRU00284"/>
    </source>
</evidence>
<dbReference type="RefSeq" id="WP_175894978.1">
    <property type="nucleotide sequence ID" value="NZ_CADFDQ010000009.1"/>
</dbReference>
<evidence type="ECO:0000313" key="6">
    <source>
        <dbReference type="EMBL" id="MDR8753656.1"/>
    </source>
</evidence>
<keyword evidence="1" id="KW-0488">Methylation</keyword>
<feature type="transmembrane region" description="Helical" evidence="4">
    <location>
        <begin position="107"/>
        <end position="124"/>
    </location>
</feature>
<dbReference type="Gene3D" id="1.10.287.950">
    <property type="entry name" value="Methyl-accepting chemotaxis protein"/>
    <property type="match status" value="1"/>
</dbReference>
<sequence>MDIGLPRTANPLTRPAPRLADADDPVRTVARQADLTMYLTLVCSFLAALLISWHYDTTALAFAAGSVLLLVGTATWFMCRGTVLSCVLLTVCNAAMVALHIQLSGGATEFHFGVFVLLGLLLVYRDWRPVVLAAGVFAVHHLLFDRLQAFGFPVFCTAHADLSLVLLHAGYVVVQTVIEIFLASQLRQAARETAELAAIVGRVDLERRVCLAVDDVAVRAPAASALKAAVGRVGEAIVQVSENTLRVERASQEITQGNGDLSRRTEAQAGHLQETATSVEQLTGTVRQTAEHARQASELANGASAVASEGGAVVDRVVRTMDSIDESATKMSEIIGVIEGIAFQTNILALNAAVEAARAGEQGRGFAVVAGEVRTLAQRSATSAREIRTLIEDSAGKVDAGTKLVGEAGETMHRVVDSIRRVAGIMAEITAATQDQAQGIEQVHHAIAQMDQVTQQNAELVGQAASAAASLHESAGSLRQAVQVFVLAGDSGS</sequence>
<feature type="domain" description="Methyl-accepting transducer" evidence="5">
    <location>
        <begin position="243"/>
        <end position="472"/>
    </location>
</feature>
<accession>A0ABU2E1B7</accession>
<evidence type="ECO:0000313" key="7">
    <source>
        <dbReference type="Proteomes" id="UP001248067"/>
    </source>
</evidence>
<dbReference type="PRINTS" id="PR00260">
    <property type="entry name" value="CHEMTRNSDUCR"/>
</dbReference>
<dbReference type="PROSITE" id="PS50111">
    <property type="entry name" value="CHEMOTAXIS_TRANSDUC_2"/>
    <property type="match status" value="1"/>
</dbReference>
<feature type="transmembrane region" description="Helical" evidence="4">
    <location>
        <begin position="59"/>
        <end position="78"/>
    </location>
</feature>
<dbReference type="CDD" id="cd11386">
    <property type="entry name" value="MCP_signal"/>
    <property type="match status" value="1"/>
</dbReference>
<dbReference type="Pfam" id="PF00015">
    <property type="entry name" value="MCPsignal"/>
    <property type="match status" value="1"/>
</dbReference>
<evidence type="ECO:0000256" key="2">
    <source>
        <dbReference type="ARBA" id="ARBA00029447"/>
    </source>
</evidence>
<organism evidence="6 7">
    <name type="scientific">Burkholderia pseudomultivorans</name>
    <dbReference type="NCBI Taxonomy" id="1207504"/>
    <lineage>
        <taxon>Bacteria</taxon>
        <taxon>Pseudomonadati</taxon>
        <taxon>Pseudomonadota</taxon>
        <taxon>Betaproteobacteria</taxon>
        <taxon>Burkholderiales</taxon>
        <taxon>Burkholderiaceae</taxon>
        <taxon>Burkholderia</taxon>
        <taxon>Burkholderia cepacia complex</taxon>
    </lineage>
</organism>
<evidence type="ECO:0000256" key="4">
    <source>
        <dbReference type="SAM" id="Phobius"/>
    </source>
</evidence>
<feature type="transmembrane region" description="Helical" evidence="4">
    <location>
        <begin position="35"/>
        <end position="53"/>
    </location>
</feature>
<dbReference type="SMART" id="SM00283">
    <property type="entry name" value="MA"/>
    <property type="match status" value="1"/>
</dbReference>
<keyword evidence="4" id="KW-0472">Membrane</keyword>
<gene>
    <name evidence="6" type="primary">tar_4</name>
    <name evidence="6" type="ORF">FEQ00_02071</name>
</gene>
<comment type="caution">
    <text evidence="6">The sequence shown here is derived from an EMBL/GenBank/DDBJ whole genome shotgun (WGS) entry which is preliminary data.</text>
</comment>
<dbReference type="InterPro" id="IPR051310">
    <property type="entry name" value="MCP_chemotaxis"/>
</dbReference>
<evidence type="ECO:0000259" key="5">
    <source>
        <dbReference type="PROSITE" id="PS50111"/>
    </source>
</evidence>
<dbReference type="InterPro" id="IPR004089">
    <property type="entry name" value="MCPsignal_dom"/>
</dbReference>
<reference evidence="6 7" key="1">
    <citation type="submission" date="2019-06" db="EMBL/GenBank/DDBJ databases">
        <title>Evolution of Burkholderia multivorans in the lungs of Cystic Fibrosis patients.</title>
        <authorList>
            <person name="Moreira L.M."/>
        </authorList>
    </citation>
    <scope>NUCLEOTIDE SEQUENCE [LARGE SCALE GENOMIC DNA]</scope>
    <source>
        <strain evidence="6 7">VC13239</strain>
    </source>
</reference>
<dbReference type="PANTHER" id="PTHR43531">
    <property type="entry name" value="PROTEIN ICFG"/>
    <property type="match status" value="1"/>
</dbReference>
<name>A0ABU2E1B7_9BURK</name>
<keyword evidence="3" id="KW-0807">Transducer</keyword>
<keyword evidence="7" id="KW-1185">Reference proteome</keyword>
<dbReference type="InterPro" id="IPR004090">
    <property type="entry name" value="Chemotax_Me-accpt_rcpt"/>
</dbReference>
<dbReference type="PANTHER" id="PTHR43531:SF14">
    <property type="entry name" value="METHYL-ACCEPTING CHEMOTAXIS PROTEIN I-RELATED"/>
    <property type="match status" value="1"/>
</dbReference>
<dbReference type="EMBL" id="VJSY01000013">
    <property type="protein sequence ID" value="MDR8753656.1"/>
    <property type="molecule type" value="Genomic_DNA"/>
</dbReference>
<keyword evidence="4" id="KW-0812">Transmembrane</keyword>
<keyword evidence="4" id="KW-1133">Transmembrane helix</keyword>
<evidence type="ECO:0000256" key="1">
    <source>
        <dbReference type="ARBA" id="ARBA00022481"/>
    </source>
</evidence>
<dbReference type="SUPFAM" id="SSF58104">
    <property type="entry name" value="Methyl-accepting chemotaxis protein (MCP) signaling domain"/>
    <property type="match status" value="1"/>
</dbReference>